<evidence type="ECO:0000313" key="2">
    <source>
        <dbReference type="Proteomes" id="UP000284557"/>
    </source>
</evidence>
<dbReference type="EMBL" id="QXBN01000018">
    <property type="protein sequence ID" value="RIT33872.1"/>
    <property type="molecule type" value="Genomic_DNA"/>
</dbReference>
<reference evidence="1 2" key="1">
    <citation type="submission" date="2018-08" db="EMBL/GenBank/DDBJ databases">
        <title>Linezolid Resistance in Mycobacterium abscessus: MIC Distribution and Comprehensive Investigation of Resistance Mechanisms.</title>
        <authorList>
            <person name="Ye M."/>
            <person name="Xu L."/>
            <person name="Zou Y."/>
            <person name="Li B."/>
            <person name="Guo Q."/>
            <person name="Zhang Y."/>
            <person name="Zhan M."/>
            <person name="Xu B."/>
            <person name="Yu F."/>
            <person name="Zhang Z."/>
            <person name="Chu H."/>
        </authorList>
    </citation>
    <scope>NUCLEOTIDE SEQUENCE [LARGE SCALE GENOMIC DNA]</scope>
    <source>
        <strain evidence="1 2">G143</strain>
    </source>
</reference>
<organism evidence="1 2">
    <name type="scientific">Mycobacteroides abscessus</name>
    <dbReference type="NCBI Taxonomy" id="36809"/>
    <lineage>
        <taxon>Bacteria</taxon>
        <taxon>Bacillati</taxon>
        <taxon>Actinomycetota</taxon>
        <taxon>Actinomycetes</taxon>
        <taxon>Mycobacteriales</taxon>
        <taxon>Mycobacteriaceae</taxon>
        <taxon>Mycobacteroides</taxon>
    </lineage>
</organism>
<gene>
    <name evidence="1" type="ORF">D2E76_21010</name>
</gene>
<name>A0ABD7HJJ2_9MYCO</name>
<dbReference type="Proteomes" id="UP000284557">
    <property type="component" value="Unassembled WGS sequence"/>
</dbReference>
<dbReference type="SUPFAM" id="SSF52540">
    <property type="entry name" value="P-loop containing nucleoside triphosphate hydrolases"/>
    <property type="match status" value="1"/>
</dbReference>
<dbReference type="InterPro" id="IPR027417">
    <property type="entry name" value="P-loop_NTPase"/>
</dbReference>
<accession>A0ABD7HJJ2</accession>
<protein>
    <submittedName>
        <fullName evidence="1">Uncharacterized protein</fullName>
    </submittedName>
</protein>
<dbReference type="AlphaFoldDB" id="A0ABD7HJJ2"/>
<evidence type="ECO:0000313" key="1">
    <source>
        <dbReference type="EMBL" id="RIT33872.1"/>
    </source>
</evidence>
<dbReference type="Gene3D" id="1.10.10.10">
    <property type="entry name" value="Winged helix-like DNA-binding domain superfamily/Winged helix DNA-binding domain"/>
    <property type="match status" value="1"/>
</dbReference>
<dbReference type="InterPro" id="IPR036388">
    <property type="entry name" value="WH-like_DNA-bd_sf"/>
</dbReference>
<dbReference type="RefSeq" id="WP_100521933.1">
    <property type="nucleotide sequence ID" value="NZ_QXAD01000001.1"/>
</dbReference>
<dbReference type="Gene3D" id="3.40.50.300">
    <property type="entry name" value="P-loop containing nucleotide triphosphate hydrolases"/>
    <property type="match status" value="1"/>
</dbReference>
<dbReference type="Pfam" id="PF13481">
    <property type="entry name" value="AAA_25"/>
    <property type="match status" value="1"/>
</dbReference>
<comment type="caution">
    <text evidence="1">The sequence shown here is derived from an EMBL/GenBank/DDBJ whole genome shotgun (WGS) entry which is preliminary data.</text>
</comment>
<sequence>MPAPQPLIANTLDHGTTALLYGKWGTGKSFIALDWAASVATGRPWQNRHTEQRRVLYIAAEGAYGLRARTDAWETGWDTPIADEWMTFLPRPVNLTRAADLINLEAFINWGGYQLVILDTLARCMVGAEENSAKDTGIVIDAMTRLLAHTPEGRGVILGVHHAGKDGKTMRGSSAFESGVDTVYLTTKDADTITLERTKRKDGPEHDHHTLRLDPIAGTGSVALSVCRTEGATTSRAVELLSQFASLFGDRGASKSEILEAVEMPRATLYRALTDVLASGDLIQDGSANRPIYRRKLAGQ</sequence>
<proteinExistence type="predicted"/>